<dbReference type="Proteomes" id="UP001154078">
    <property type="component" value="Chromosome 3"/>
</dbReference>
<proteinExistence type="predicted"/>
<keyword evidence="2" id="KW-1185">Reference proteome</keyword>
<accession>A0A9P0AYB5</accession>
<dbReference type="Gene3D" id="1.20.5.340">
    <property type="match status" value="1"/>
</dbReference>
<evidence type="ECO:0000313" key="2">
    <source>
        <dbReference type="Proteomes" id="UP001154078"/>
    </source>
</evidence>
<organism evidence="1 2">
    <name type="scientific">Brassicogethes aeneus</name>
    <name type="common">Rape pollen beetle</name>
    <name type="synonym">Meligethes aeneus</name>
    <dbReference type="NCBI Taxonomy" id="1431903"/>
    <lineage>
        <taxon>Eukaryota</taxon>
        <taxon>Metazoa</taxon>
        <taxon>Ecdysozoa</taxon>
        <taxon>Arthropoda</taxon>
        <taxon>Hexapoda</taxon>
        <taxon>Insecta</taxon>
        <taxon>Pterygota</taxon>
        <taxon>Neoptera</taxon>
        <taxon>Endopterygota</taxon>
        <taxon>Coleoptera</taxon>
        <taxon>Polyphaga</taxon>
        <taxon>Cucujiformia</taxon>
        <taxon>Nitidulidae</taxon>
        <taxon>Meligethinae</taxon>
        <taxon>Brassicogethes</taxon>
    </lineage>
</organism>
<gene>
    <name evidence="1" type="ORF">MELIAE_LOCUS4694</name>
</gene>
<dbReference type="AlphaFoldDB" id="A0A9P0AYB5"/>
<evidence type="ECO:0000313" key="1">
    <source>
        <dbReference type="EMBL" id="CAH0552482.1"/>
    </source>
</evidence>
<name>A0A9P0AYB5_BRAAE</name>
<dbReference type="OrthoDB" id="1060785at2759"/>
<sequence>MPFVQRIIEPKYLSRTSLFTEDGTPVVTENELVAVTNNTLSNALRQLASLVLVANDIFTELGIQFNESSKRAEKIKKRINLLEECISKFDPKKVAVREILAKAFTIRCCIFISVVGGSLKTIPFTYPHKKKSGIVRSGDLTGHMEGPFLPIHWLGKMPSRYALTSREKCAGVPSC</sequence>
<dbReference type="EMBL" id="OV121134">
    <property type="protein sequence ID" value="CAH0552482.1"/>
    <property type="molecule type" value="Genomic_DNA"/>
</dbReference>
<reference evidence="1" key="1">
    <citation type="submission" date="2021-12" db="EMBL/GenBank/DDBJ databases">
        <authorList>
            <person name="King R."/>
        </authorList>
    </citation>
    <scope>NUCLEOTIDE SEQUENCE</scope>
</reference>
<protein>
    <submittedName>
        <fullName evidence="1">Uncharacterized protein</fullName>
    </submittedName>
</protein>